<evidence type="ECO:0000313" key="14">
    <source>
        <dbReference type="EnsemblFungi" id="PTTG_07316-t43_1-p1"/>
    </source>
</evidence>
<protein>
    <recommendedName>
        <fullName evidence="3 11">MICOS complex subunit MIC60</fullName>
    </recommendedName>
    <alternativeName>
        <fullName evidence="11">Mitofilin</fullName>
    </alternativeName>
</protein>
<dbReference type="OrthoDB" id="10261039at2759"/>
<evidence type="ECO:0000256" key="12">
    <source>
        <dbReference type="SAM" id="MobiDB-lite"/>
    </source>
</evidence>
<evidence type="ECO:0000256" key="10">
    <source>
        <dbReference type="ARBA" id="ARBA00025571"/>
    </source>
</evidence>
<dbReference type="PANTHER" id="PTHR15415">
    <property type="entry name" value="MITOFILIN"/>
    <property type="match status" value="1"/>
</dbReference>
<dbReference type="InterPro" id="IPR019133">
    <property type="entry name" value="MIC60"/>
</dbReference>
<evidence type="ECO:0000256" key="6">
    <source>
        <dbReference type="ARBA" id="ARBA00022989"/>
    </source>
</evidence>
<gene>
    <name evidence="13" type="ORF">PTTG_07316</name>
</gene>
<evidence type="ECO:0000313" key="13">
    <source>
        <dbReference type="EMBL" id="OAV97877.1"/>
    </source>
</evidence>
<dbReference type="Pfam" id="PF09731">
    <property type="entry name" value="Mitofilin"/>
    <property type="match status" value="2"/>
</dbReference>
<dbReference type="Proteomes" id="UP000005240">
    <property type="component" value="Unassembled WGS sequence"/>
</dbReference>
<keyword evidence="9 11" id="KW-0472">Membrane</keyword>
<dbReference type="EnsemblFungi" id="PTTG_07316-t43_1">
    <property type="protein sequence ID" value="PTTG_07316-t43_1-p1"/>
    <property type="gene ID" value="PTTG_07316"/>
</dbReference>
<keyword evidence="5 11" id="KW-0999">Mitochondrion inner membrane</keyword>
<keyword evidence="6 11" id="KW-1133">Transmembrane helix</keyword>
<proteinExistence type="inferred from homology"/>
<accession>A0A180GYF8</accession>
<reference evidence="14" key="4">
    <citation type="submission" date="2025-05" db="UniProtKB">
        <authorList>
            <consortium name="EnsemblFungi"/>
        </authorList>
    </citation>
    <scope>IDENTIFICATION</scope>
    <source>
        <strain evidence="14">isolate 1-1 / race 1 (BBBD)</strain>
    </source>
</reference>
<comment type="function">
    <text evidence="10">Component of the MICOS complex, a large protein complex of the mitochondrial inner membrane that plays crucial roles in the maintenance of crista junctions, inner membrane architecture, and formation of contact sites to the outer membrane. Plays a role in keeping cristae membranes connected to the inner boundary membrane. Also promotes protein import via the mitochondrial intermembrane space assembly (MIA) pathway.</text>
</comment>
<sequence length="611" mass="67294">MLRLSRRLRTTHRLNYATAAAQPPKKKGLIRTLVLPTTLLGGAIYGAGIYASFQNDKFRDFFMDQVPLGETLLNLCEESNLEQLADLSKRTIHLADQSITKIKAATGITTTDQPPVAEKITPKTEAAVQPANQNLPTPSPVPPKTTTTTTTTTASIPISDQVPIAPGLPTYNREIPIGHEPPPGYLGAAPRPRDPSTEPLPPPPALPLLAPTVKKLSSSEPILGQLASSIDSLAGFLRDHPDVLVRGKDPSGKDAPRVLSAASEDLKHLAGRLEAIKAEKQAQLQSQLEAQAREYGKILLDAERELHQRLDQQEESWKQTFDQERATLAKAFEAKLAMELESQQALINERLEHEVIAQGLEMQRRWMREIKSQVELEREGRWGKLAELEGCMKQLGRLTLDNEDYLEDHLRINQLWNAVRAISAAAFENHAKVPLDHEARALQRICQRAAKTATATAAADNDDQKTPPDVIAVALESMPAQAIDAGVESLAGLTLWFKSSVFPRIQSASLLPVQGGLLSYITSHILSRLFFTHLVPDHSSPTSQDPISVLTQVNSLLDRKDLDQAARLLNSLDGWPKVLARDWLQAARRHLELHQAIQVIEAEATLQSLLL</sequence>
<evidence type="ECO:0000256" key="7">
    <source>
        <dbReference type="ARBA" id="ARBA00023054"/>
    </source>
</evidence>
<evidence type="ECO:0000256" key="5">
    <source>
        <dbReference type="ARBA" id="ARBA00022792"/>
    </source>
</evidence>
<feature type="transmembrane region" description="Helical" evidence="11">
    <location>
        <begin position="33"/>
        <end position="53"/>
    </location>
</feature>
<name>A0A180GYF8_PUCT1</name>
<feature type="region of interest" description="Disordered" evidence="12">
    <location>
        <begin position="126"/>
        <end position="153"/>
    </location>
</feature>
<comment type="subcellular location">
    <subcellularLocation>
        <location evidence="1 11">Mitochondrion inner membrane</location>
        <topology evidence="1 11">Single-pass membrane protein</topology>
    </subcellularLocation>
</comment>
<dbReference type="GO" id="GO:0061617">
    <property type="term" value="C:MICOS complex"/>
    <property type="evidence" value="ECO:0007669"/>
    <property type="project" value="TreeGrafter"/>
</dbReference>
<dbReference type="GO" id="GO:0042407">
    <property type="term" value="P:cristae formation"/>
    <property type="evidence" value="ECO:0007669"/>
    <property type="project" value="TreeGrafter"/>
</dbReference>
<reference evidence="13" key="1">
    <citation type="submission" date="2009-11" db="EMBL/GenBank/DDBJ databases">
        <authorList>
            <consortium name="The Broad Institute Genome Sequencing Platform"/>
            <person name="Ward D."/>
            <person name="Feldgarden M."/>
            <person name="Earl A."/>
            <person name="Young S.K."/>
            <person name="Zeng Q."/>
            <person name="Koehrsen M."/>
            <person name="Alvarado L."/>
            <person name="Berlin A."/>
            <person name="Bochicchio J."/>
            <person name="Borenstein D."/>
            <person name="Chapman S.B."/>
            <person name="Chen Z."/>
            <person name="Engels R."/>
            <person name="Freedman E."/>
            <person name="Gellesch M."/>
            <person name="Goldberg J."/>
            <person name="Griggs A."/>
            <person name="Gujja S."/>
            <person name="Heilman E."/>
            <person name="Heiman D."/>
            <person name="Hepburn T."/>
            <person name="Howarth C."/>
            <person name="Jen D."/>
            <person name="Larson L."/>
            <person name="Lewis B."/>
            <person name="Mehta T."/>
            <person name="Park D."/>
            <person name="Pearson M."/>
            <person name="Roberts A."/>
            <person name="Saif S."/>
            <person name="Shea T."/>
            <person name="Shenoy N."/>
            <person name="Sisk P."/>
            <person name="Stolte C."/>
            <person name="Sykes S."/>
            <person name="Thomson T."/>
            <person name="Walk T."/>
            <person name="White J."/>
            <person name="Yandava C."/>
            <person name="Izard J."/>
            <person name="Baranova O.V."/>
            <person name="Blanton J.M."/>
            <person name="Tanner A.C."/>
            <person name="Dewhirst F.E."/>
            <person name="Haas B."/>
            <person name="Nusbaum C."/>
            <person name="Birren B."/>
        </authorList>
    </citation>
    <scope>NUCLEOTIDE SEQUENCE [LARGE SCALE GENOMIC DNA]</scope>
    <source>
        <strain evidence="13">1-1 BBBD Race 1</strain>
    </source>
</reference>
<reference evidence="13" key="2">
    <citation type="submission" date="2016-05" db="EMBL/GenBank/DDBJ databases">
        <title>Comparative analysis highlights variable genome content of wheat rusts and divergence of the mating loci.</title>
        <authorList>
            <person name="Cuomo C.A."/>
            <person name="Bakkeren G."/>
            <person name="Szabo L."/>
            <person name="Khalil H."/>
            <person name="Joly D."/>
            <person name="Goldberg J."/>
            <person name="Young S."/>
            <person name="Zeng Q."/>
            <person name="Fellers J."/>
        </authorList>
    </citation>
    <scope>NUCLEOTIDE SEQUENCE [LARGE SCALE GENOMIC DNA]</scope>
    <source>
        <strain evidence="13">1-1 BBBD Race 1</strain>
    </source>
</reference>
<evidence type="ECO:0000256" key="8">
    <source>
        <dbReference type="ARBA" id="ARBA00023128"/>
    </source>
</evidence>
<evidence type="ECO:0000256" key="1">
    <source>
        <dbReference type="ARBA" id="ARBA00004434"/>
    </source>
</evidence>
<dbReference type="PANTHER" id="PTHR15415:SF7">
    <property type="entry name" value="MICOS COMPLEX SUBUNIT MIC60"/>
    <property type="match status" value="1"/>
</dbReference>
<evidence type="ECO:0000256" key="4">
    <source>
        <dbReference type="ARBA" id="ARBA00022692"/>
    </source>
</evidence>
<dbReference type="VEuPathDB" id="FungiDB:PTTG_07316"/>
<evidence type="ECO:0000313" key="15">
    <source>
        <dbReference type="Proteomes" id="UP000005240"/>
    </source>
</evidence>
<reference evidence="14 15" key="3">
    <citation type="journal article" date="2017" name="G3 (Bethesda)">
        <title>Comparative analysis highlights variable genome content of wheat rusts and divergence of the mating loci.</title>
        <authorList>
            <person name="Cuomo C.A."/>
            <person name="Bakkeren G."/>
            <person name="Khalil H.B."/>
            <person name="Panwar V."/>
            <person name="Joly D."/>
            <person name="Linning R."/>
            <person name="Sakthikumar S."/>
            <person name="Song X."/>
            <person name="Adiconis X."/>
            <person name="Fan L."/>
            <person name="Goldberg J.M."/>
            <person name="Levin J.Z."/>
            <person name="Young S."/>
            <person name="Zeng Q."/>
            <person name="Anikster Y."/>
            <person name="Bruce M."/>
            <person name="Wang M."/>
            <person name="Yin C."/>
            <person name="McCallum B."/>
            <person name="Szabo L.J."/>
            <person name="Hulbert S."/>
            <person name="Chen X."/>
            <person name="Fellers J.P."/>
        </authorList>
    </citation>
    <scope>NUCLEOTIDE SEQUENCE</scope>
    <source>
        <strain evidence="15">Isolate 1-1 / race 1 (BBBD)</strain>
        <strain evidence="14">isolate 1-1 / race 1 (BBBD)</strain>
    </source>
</reference>
<evidence type="ECO:0000256" key="3">
    <source>
        <dbReference type="ARBA" id="ARBA00018116"/>
    </source>
</evidence>
<feature type="region of interest" description="Disordered" evidence="12">
    <location>
        <begin position="178"/>
        <end position="204"/>
    </location>
</feature>
<feature type="compositionally biased region" description="Low complexity" evidence="12">
    <location>
        <begin position="144"/>
        <end position="153"/>
    </location>
</feature>
<dbReference type="EMBL" id="ADAS02000010">
    <property type="protein sequence ID" value="OAV97877.1"/>
    <property type="molecule type" value="Genomic_DNA"/>
</dbReference>
<keyword evidence="4 11" id="KW-0812">Transmembrane</keyword>
<comment type="similarity">
    <text evidence="2 11">Belongs to the MICOS complex subunit Mic60 family.</text>
</comment>
<keyword evidence="15" id="KW-1185">Reference proteome</keyword>
<organism evidence="13">
    <name type="scientific">Puccinia triticina (isolate 1-1 / race 1 (BBBD))</name>
    <name type="common">Brown leaf rust fungus</name>
    <dbReference type="NCBI Taxonomy" id="630390"/>
    <lineage>
        <taxon>Eukaryota</taxon>
        <taxon>Fungi</taxon>
        <taxon>Dikarya</taxon>
        <taxon>Basidiomycota</taxon>
        <taxon>Pucciniomycotina</taxon>
        <taxon>Pucciniomycetes</taxon>
        <taxon>Pucciniales</taxon>
        <taxon>Pucciniaceae</taxon>
        <taxon>Puccinia</taxon>
    </lineage>
</organism>
<evidence type="ECO:0000256" key="9">
    <source>
        <dbReference type="ARBA" id="ARBA00023136"/>
    </source>
</evidence>
<keyword evidence="7" id="KW-0175">Coiled coil</keyword>
<evidence type="ECO:0000256" key="2">
    <source>
        <dbReference type="ARBA" id="ARBA00010877"/>
    </source>
</evidence>
<keyword evidence="8 11" id="KW-0496">Mitochondrion</keyword>
<dbReference type="AlphaFoldDB" id="A0A180GYF8"/>
<evidence type="ECO:0000256" key="11">
    <source>
        <dbReference type="RuleBase" id="RU363000"/>
    </source>
</evidence>
<comment type="subunit">
    <text evidence="11">Component of the mitochondrial contact site and cristae organizing system (MICOS) complex.</text>
</comment>